<evidence type="ECO:0000256" key="8">
    <source>
        <dbReference type="ARBA" id="ARBA00023133"/>
    </source>
</evidence>
<dbReference type="GO" id="GO:0016020">
    <property type="term" value="C:membrane"/>
    <property type="evidence" value="ECO:0007669"/>
    <property type="project" value="UniProtKB-SubCell"/>
</dbReference>
<evidence type="ECO:0000256" key="1">
    <source>
        <dbReference type="ARBA" id="ARBA00004141"/>
    </source>
</evidence>
<name>A0A6T9Y7N3_ALTMA</name>
<dbReference type="Pfam" id="PF02628">
    <property type="entry name" value="COX15-CtaA"/>
    <property type="match status" value="1"/>
</dbReference>
<sequence length="424" mass="46055">MKKLTLFSIFLAAVVIILGAYTRLTDAGLGCPDWPGCYGNLTVPLSEEKVSQANAAFPERPVEAFKAWNEMIHRYFAGALGLCVLAIAIIAVRQRDKGTPVKLPLLLLVLIIFQAALGMWTVTLNLLPVVVMGHLLGGFSVISCLFILYLRLRNTAGGAPKTKQAPIASAMHDQGITDLPQAKIFQRNLKLFALVGLGVLVTQVALGGWTSANYAALACTEMPVCESGWQDRIDIAGAFSVPDADNYEFGAHDYGERVTMHIVHRFGAVVTFLYLLALGINVLVSRYATNKQKYVSAFMLVALCTQVALGLSNIIFMLPLAVAVMHNAVAAVLLLSLLNLIFTVFRILENDQVFDSEKQSKAPFSVSEPLQGAYRKQQAFRNQQARNTSLHESEYASLRGSFQDPLSGSTSSHILPKAPGGFHG</sequence>
<evidence type="ECO:0000256" key="6">
    <source>
        <dbReference type="ARBA" id="ARBA00023002"/>
    </source>
</evidence>
<evidence type="ECO:0000256" key="11">
    <source>
        <dbReference type="ARBA" id="ARBA00023444"/>
    </source>
</evidence>
<comment type="subcellular location">
    <subcellularLocation>
        <location evidence="1">Membrane</location>
        <topology evidence="1">Multi-pass membrane protein</topology>
    </subcellularLocation>
</comment>
<feature type="transmembrane region" description="Helical" evidence="13">
    <location>
        <begin position="104"/>
        <end position="123"/>
    </location>
</feature>
<organism evidence="14 15">
    <name type="scientific">Alteromonas macleodii</name>
    <name type="common">Pseudoalteromonas macleodii</name>
    <dbReference type="NCBI Taxonomy" id="28108"/>
    <lineage>
        <taxon>Bacteria</taxon>
        <taxon>Pseudomonadati</taxon>
        <taxon>Pseudomonadota</taxon>
        <taxon>Gammaproteobacteria</taxon>
        <taxon>Alteromonadales</taxon>
        <taxon>Alteromonadaceae</taxon>
        <taxon>Alteromonas/Salinimonas group</taxon>
        <taxon>Alteromonas</taxon>
    </lineage>
</organism>
<dbReference type="GO" id="GO:0046872">
    <property type="term" value="F:metal ion binding"/>
    <property type="evidence" value="ECO:0007669"/>
    <property type="project" value="UniProtKB-KW"/>
</dbReference>
<dbReference type="GO" id="GO:0006784">
    <property type="term" value="P:heme A biosynthetic process"/>
    <property type="evidence" value="ECO:0007669"/>
    <property type="project" value="InterPro"/>
</dbReference>
<dbReference type="PANTHER" id="PTHR35457">
    <property type="entry name" value="HEME A SYNTHASE"/>
    <property type="match status" value="1"/>
</dbReference>
<feature type="compositionally biased region" description="Polar residues" evidence="12">
    <location>
        <begin position="404"/>
        <end position="413"/>
    </location>
</feature>
<evidence type="ECO:0000256" key="12">
    <source>
        <dbReference type="SAM" id="MobiDB-lite"/>
    </source>
</evidence>
<evidence type="ECO:0000313" key="15">
    <source>
        <dbReference type="Proteomes" id="UP000509458"/>
    </source>
</evidence>
<evidence type="ECO:0000256" key="5">
    <source>
        <dbReference type="ARBA" id="ARBA00022989"/>
    </source>
</evidence>
<keyword evidence="7" id="KW-0408">Iron</keyword>
<comment type="pathway">
    <text evidence="11">Porphyrin-containing compound metabolism.</text>
</comment>
<feature type="transmembrane region" description="Helical" evidence="13">
    <location>
        <begin position="129"/>
        <end position="150"/>
    </location>
</feature>
<feature type="transmembrane region" description="Helical" evidence="13">
    <location>
        <begin position="72"/>
        <end position="92"/>
    </location>
</feature>
<keyword evidence="2" id="KW-1003">Cell membrane</keyword>
<keyword evidence="8" id="KW-0350">Heme biosynthesis</keyword>
<feature type="region of interest" description="Disordered" evidence="12">
    <location>
        <begin position="403"/>
        <end position="424"/>
    </location>
</feature>
<evidence type="ECO:0000256" key="10">
    <source>
        <dbReference type="ARBA" id="ARBA00023157"/>
    </source>
</evidence>
<dbReference type="AlphaFoldDB" id="A0A6T9Y7N3"/>
<dbReference type="InterPro" id="IPR003780">
    <property type="entry name" value="COX15/CtaA_fam"/>
</dbReference>
<keyword evidence="3 13" id="KW-0812">Transmembrane</keyword>
<evidence type="ECO:0000256" key="7">
    <source>
        <dbReference type="ARBA" id="ARBA00023004"/>
    </source>
</evidence>
<evidence type="ECO:0000313" key="14">
    <source>
        <dbReference type="EMBL" id="CAB9495940.1"/>
    </source>
</evidence>
<keyword evidence="9 13" id="KW-0472">Membrane</keyword>
<feature type="transmembrane region" description="Helical" evidence="13">
    <location>
        <begin position="191"/>
        <end position="212"/>
    </location>
</feature>
<keyword evidence="5 13" id="KW-1133">Transmembrane helix</keyword>
<keyword evidence="6" id="KW-0560">Oxidoreductase</keyword>
<dbReference type="EMBL" id="LR812090">
    <property type="protein sequence ID" value="CAB9495940.1"/>
    <property type="molecule type" value="Genomic_DNA"/>
</dbReference>
<proteinExistence type="predicted"/>
<evidence type="ECO:0000256" key="2">
    <source>
        <dbReference type="ARBA" id="ARBA00022475"/>
    </source>
</evidence>
<reference evidence="14 15" key="1">
    <citation type="submission" date="2020-06" db="EMBL/GenBank/DDBJ databases">
        <authorList>
            <person name="Duchaud E."/>
        </authorList>
    </citation>
    <scope>NUCLEOTIDE SEQUENCE [LARGE SCALE GENOMIC DNA]</scope>
    <source>
        <strain evidence="14">Alteromonas fortis</strain>
    </source>
</reference>
<evidence type="ECO:0000256" key="4">
    <source>
        <dbReference type="ARBA" id="ARBA00022723"/>
    </source>
</evidence>
<dbReference type="Proteomes" id="UP000509458">
    <property type="component" value="Chromosome"/>
</dbReference>
<dbReference type="RefSeq" id="WP_179985042.1">
    <property type="nucleotide sequence ID" value="NZ_LR812090.1"/>
</dbReference>
<gene>
    <name evidence="14" type="ORF">ALFOR1_70321</name>
</gene>
<keyword evidence="4" id="KW-0479">Metal-binding</keyword>
<feature type="transmembrane region" description="Helical" evidence="13">
    <location>
        <begin position="296"/>
        <end position="322"/>
    </location>
</feature>
<protein>
    <submittedName>
        <fullName evidence="14">Cytochrome c oxidase assembly protein subunit 15</fullName>
    </submittedName>
</protein>
<accession>A0A6T9Y7N3</accession>
<evidence type="ECO:0000256" key="3">
    <source>
        <dbReference type="ARBA" id="ARBA00022692"/>
    </source>
</evidence>
<dbReference type="InterPro" id="IPR050450">
    <property type="entry name" value="COX15/CtaA_HemeA_synthase"/>
</dbReference>
<dbReference type="GO" id="GO:0016491">
    <property type="term" value="F:oxidoreductase activity"/>
    <property type="evidence" value="ECO:0007669"/>
    <property type="project" value="UniProtKB-KW"/>
</dbReference>
<feature type="transmembrane region" description="Helical" evidence="13">
    <location>
        <begin position="262"/>
        <end position="284"/>
    </location>
</feature>
<evidence type="ECO:0000256" key="9">
    <source>
        <dbReference type="ARBA" id="ARBA00023136"/>
    </source>
</evidence>
<keyword evidence="10" id="KW-1015">Disulfide bond</keyword>
<feature type="transmembrane region" description="Helical" evidence="13">
    <location>
        <begin position="328"/>
        <end position="348"/>
    </location>
</feature>
<evidence type="ECO:0000256" key="13">
    <source>
        <dbReference type="SAM" id="Phobius"/>
    </source>
</evidence>
<dbReference type="PANTHER" id="PTHR35457:SF1">
    <property type="entry name" value="HEME A SYNTHASE"/>
    <property type="match status" value="1"/>
</dbReference>